<name>A0A894JFA4_9ADEN</name>
<evidence type="ECO:0000313" key="1">
    <source>
        <dbReference type="EMBL" id="QRV11593.1"/>
    </source>
</evidence>
<organism evidence="2">
    <name type="scientific">Bat mastadenovirus</name>
    <dbReference type="NCBI Taxonomy" id="740971"/>
    <lineage>
        <taxon>Viruses</taxon>
        <taxon>Varidnaviria</taxon>
        <taxon>Bamfordvirae</taxon>
        <taxon>Preplasmiviricota</taxon>
        <taxon>Polisuviricotina</taxon>
        <taxon>Pharingeaviricetes</taxon>
        <taxon>Rowavirales</taxon>
        <taxon>Adenoviridae</taxon>
        <taxon>Mastadenovirus</taxon>
        <taxon>Mastadenovirus asiensse</taxon>
    </lineage>
</organism>
<reference evidence="2" key="1">
    <citation type="submission" date="2020-07" db="EMBL/GenBank/DDBJ databases">
        <authorList>
            <person name="Hardmeier I.S."/>
            <person name="Aeberhard N."/>
            <person name="Qi W."/>
            <person name="Kraettli H."/>
            <person name="Fraefel C."/>
            <person name="Kubacki J."/>
        </authorList>
    </citation>
    <scope>NUCLEOTIDE SEQUENCE</scope>
    <source>
        <strain evidence="1">PNV1/Switzerland/2019/1</strain>
        <strain evidence="2">PPV2/Switzerland/2019/4</strain>
    </source>
</reference>
<evidence type="ECO:0000313" key="2">
    <source>
        <dbReference type="EMBL" id="QRV11634.1"/>
    </source>
</evidence>
<accession>A0A894JFA4</accession>
<dbReference type="EMBL" id="MT815927">
    <property type="protein sequence ID" value="QRV11593.1"/>
    <property type="molecule type" value="Genomic_DNA"/>
</dbReference>
<dbReference type="EMBL" id="MT815932">
    <property type="protein sequence ID" value="QRV11634.1"/>
    <property type="molecule type" value="Genomic_DNA"/>
</dbReference>
<sequence>MATTNTCQVEVDCLCLVHEKTCTYPRCFVRQNLKPVWFHNPPLDNNECVVIDSYQEGHGLSLSVKCFHHSTKLGKQSTLLCSKTHSGSEILIRCECKKPAPHKEMIQALCHMYNLN</sequence>
<proteinExistence type="predicted"/>
<protein>
    <submittedName>
        <fullName evidence="2">12.5K</fullName>
    </submittedName>
</protein>